<keyword evidence="2" id="KW-0614">Plasmid</keyword>
<name>A0A126JIH8_CLOBO</name>
<evidence type="ECO:0000313" key="1">
    <source>
        <dbReference type="EMBL" id="ALT05501.1"/>
    </source>
</evidence>
<sequence length="181" mass="21014">MYKGGFLMFIKHKEFLFSMANCGIMTKDIAKDSYNIHHKTLNELIADNIITKKGNLLLYGKISTIYVLSENTKNIIRKKAKYPYKTNISQLEHDYLLLKFYSKLPFHIQSTWINETELKEICGTSTTIDAMFILNNKKIGLEVLTSNYTKTMKKNKLEFGNIYCDKLITMNTSDIKANERT</sequence>
<reference evidence="2" key="1">
    <citation type="journal article" date="2016" name="Genome Biol. Evol.">
        <title>Evolution of chromosomal Clostridium botulinum type E neurotoxin gene clusters: evidence provided by their rare plasmid borne counterparts.</title>
        <authorList>
            <person name="Carter A.T."/>
            <person name="Austin J.W."/>
            <person name="Weedmark K.A."/>
            <person name="Peck M.W."/>
        </authorList>
    </citation>
    <scope>NUCLEOTIDE SEQUENCE</scope>
    <source>
        <strain evidence="1">INGR16-02E1</strain>
        <strain evidence="2">ST0210E1</strain>
        <plasmid evidence="1">pINGR16-02E1</plasmid>
        <plasmid evidence="2">pST0210E1</plasmid>
    </source>
</reference>
<evidence type="ECO:0000313" key="2">
    <source>
        <dbReference type="EMBL" id="ALT05599.1"/>
    </source>
</evidence>
<geneLocation type="plasmid" evidence="1">
    <name>pINGR16-02E1</name>
</geneLocation>
<organism evidence="2">
    <name type="scientific">Clostridium botulinum</name>
    <dbReference type="NCBI Taxonomy" id="1491"/>
    <lineage>
        <taxon>Bacteria</taxon>
        <taxon>Bacillati</taxon>
        <taxon>Bacillota</taxon>
        <taxon>Clostridia</taxon>
        <taxon>Eubacteriales</taxon>
        <taxon>Clostridiaceae</taxon>
        <taxon>Clostridium</taxon>
    </lineage>
</organism>
<dbReference type="EMBL" id="KT897276">
    <property type="protein sequence ID" value="ALT05501.1"/>
    <property type="molecule type" value="Genomic_DNA"/>
</dbReference>
<proteinExistence type="predicted"/>
<geneLocation type="plasmid" evidence="2">
    <name>pST0210E1</name>
</geneLocation>
<accession>A0A126JIH8</accession>
<protein>
    <submittedName>
        <fullName evidence="2">Uncharacterized protein</fullName>
    </submittedName>
</protein>
<dbReference type="AlphaFoldDB" id="A0A126JIH8"/>
<dbReference type="EMBL" id="KT897277">
    <property type="protein sequence ID" value="ALT05599.1"/>
    <property type="molecule type" value="Genomic_DNA"/>
</dbReference>